<feature type="compositionally biased region" description="Low complexity" evidence="2">
    <location>
        <begin position="270"/>
        <end position="280"/>
    </location>
</feature>
<protein>
    <submittedName>
        <fullName evidence="4 5">Myosin-9-like</fullName>
    </submittedName>
</protein>
<evidence type="ECO:0000313" key="5">
    <source>
        <dbReference type="RefSeq" id="XP_022753279.1"/>
    </source>
</evidence>
<reference evidence="4 5" key="1">
    <citation type="submission" date="2025-04" db="UniProtKB">
        <authorList>
            <consortium name="RefSeq"/>
        </authorList>
    </citation>
    <scope>IDENTIFICATION</scope>
    <source>
        <tissue evidence="4 5">Fruit stalk</tissue>
    </source>
</reference>
<feature type="region of interest" description="Disordered" evidence="2">
    <location>
        <begin position="223"/>
        <end position="281"/>
    </location>
</feature>
<dbReference type="Proteomes" id="UP000515121">
    <property type="component" value="Unplaced"/>
</dbReference>
<dbReference type="PANTHER" id="PTHR38394:SF1">
    <property type="entry name" value="NEUROFILAMENT LIGHT PROTEIN"/>
    <property type="match status" value="1"/>
</dbReference>
<evidence type="ECO:0000256" key="2">
    <source>
        <dbReference type="SAM" id="MobiDB-lite"/>
    </source>
</evidence>
<feature type="coiled-coil region" evidence="1">
    <location>
        <begin position="700"/>
        <end position="734"/>
    </location>
</feature>
<keyword evidence="1" id="KW-0175">Coiled coil</keyword>
<organism evidence="3 4">
    <name type="scientific">Durio zibethinus</name>
    <name type="common">Durian</name>
    <dbReference type="NCBI Taxonomy" id="66656"/>
    <lineage>
        <taxon>Eukaryota</taxon>
        <taxon>Viridiplantae</taxon>
        <taxon>Streptophyta</taxon>
        <taxon>Embryophyta</taxon>
        <taxon>Tracheophyta</taxon>
        <taxon>Spermatophyta</taxon>
        <taxon>Magnoliopsida</taxon>
        <taxon>eudicotyledons</taxon>
        <taxon>Gunneridae</taxon>
        <taxon>Pentapetalae</taxon>
        <taxon>rosids</taxon>
        <taxon>malvids</taxon>
        <taxon>Malvales</taxon>
        <taxon>Malvaceae</taxon>
        <taxon>Helicteroideae</taxon>
        <taxon>Durio</taxon>
    </lineage>
</organism>
<accession>A0A6P5ZL46</accession>
<evidence type="ECO:0000256" key="1">
    <source>
        <dbReference type="SAM" id="Coils"/>
    </source>
</evidence>
<feature type="compositionally biased region" description="Basic and acidic residues" evidence="2">
    <location>
        <begin position="113"/>
        <end position="129"/>
    </location>
</feature>
<feature type="compositionally biased region" description="Polar residues" evidence="2">
    <location>
        <begin position="175"/>
        <end position="184"/>
    </location>
</feature>
<feature type="region of interest" description="Disordered" evidence="2">
    <location>
        <begin position="1"/>
        <end position="210"/>
    </location>
</feature>
<dbReference type="OrthoDB" id="1301563at2759"/>
<feature type="compositionally biased region" description="Polar residues" evidence="2">
    <location>
        <begin position="57"/>
        <end position="68"/>
    </location>
</feature>
<keyword evidence="3" id="KW-1185">Reference proteome</keyword>
<proteinExistence type="predicted"/>
<dbReference type="RefSeq" id="XP_022753279.1">
    <property type="nucleotide sequence ID" value="XM_022897544.1"/>
</dbReference>
<dbReference type="KEGG" id="dzi:111301693"/>
<feature type="compositionally biased region" description="Low complexity" evidence="2">
    <location>
        <begin position="244"/>
        <end position="262"/>
    </location>
</feature>
<gene>
    <name evidence="4 5 6" type="primary">LOC111301693</name>
</gene>
<dbReference type="RefSeq" id="XP_022753280.1">
    <property type="nucleotide sequence ID" value="XM_022897545.1"/>
</dbReference>
<feature type="coiled-coil region" evidence="1">
    <location>
        <begin position="485"/>
        <end position="519"/>
    </location>
</feature>
<name>A0A6P5ZL46_DURZI</name>
<evidence type="ECO:0000313" key="6">
    <source>
        <dbReference type="RefSeq" id="XP_022753280.1"/>
    </source>
</evidence>
<dbReference type="PANTHER" id="PTHR38394">
    <property type="entry name" value="NEUROFILAMENT LIGHT PROTEIN"/>
    <property type="match status" value="1"/>
</dbReference>
<sequence>MEMAGGEGITEKREMEMDVDEMDSLFEGMVLFTPSQLAEDHEQEQRQDLDHPEPELQDSTQQQKQHQVQEPLDENLFSDLIVQNPLDQPEPEPRPPSATAFSRQTSSTPSPLAEDHEREQKQDLEHPKPESLNLTQQQQQHQVQEPLDENLFSDLTVQTRLDQPEPEPRPPSAATALSRQTSSSYRKKKRATGFRIGYGRDYQSNNNVDSHDNQFRIAYGRDDEINDNTDGHDDNHPASQPSPTLHTSTTTTTAVSLVAKSDSQSHHDQTQQQQQQQQQSINDVQAQFERIKAQIADKLSRARELAASISAARKDSIRRRRKAADDLHLATIKLGDLEKQLEDACEAEDFEAADRINESLAAADKDKKALLTALRDAEAQCNAIDSKMLEVLNCQIAVEEECASLLHRFSEDAMSNADLVFKNSEAQSSEEREKWLSSTEALELNKIELQIEAHLFDDARAVFNTSLDSLIQDDKKEKEFLCNQKDILTDELQKLLALVKEKEKEIAKNDSKIKQVEQRIADMVSGFQEVQSSFNSKYDNLQSHLSQMDIETETLSKKKEEIDKLLAEEEDRGIKLKELARISVGEAKMYQEVAGMRKSLLSSVLKSMEDKVRLAKTEEKLSEDVQILQLEASTTRASLQELSSTKSSIQQSITSLKQRIFFIDKMVPELEAEKKVAAASRNFKEAARLAAEAKSLSVEKEGVQIEMDKAVLDLGKLEEEIKHTVDKLQDIEGLILSKEKEVAMARFQRLLLVAGATKAERSAALELGDIEEANLLLSEANAVDSEAKELQPKYNLKEEEFKDLPEHFISLELVANLGQKKLADLAALSAS</sequence>
<dbReference type="RefSeq" id="XP_022753277.1">
    <property type="nucleotide sequence ID" value="XM_022897542.1"/>
</dbReference>
<dbReference type="AlphaFoldDB" id="A0A6P5ZL46"/>
<feature type="compositionally biased region" description="Basic and acidic residues" evidence="2">
    <location>
        <begin position="38"/>
        <end position="54"/>
    </location>
</feature>
<evidence type="ECO:0000313" key="3">
    <source>
        <dbReference type="Proteomes" id="UP000515121"/>
    </source>
</evidence>
<feature type="compositionally biased region" description="Polar residues" evidence="2">
    <location>
        <begin position="99"/>
        <end position="110"/>
    </location>
</feature>
<dbReference type="GeneID" id="111301693"/>
<evidence type="ECO:0000313" key="4">
    <source>
        <dbReference type="RefSeq" id="XP_022753277.1"/>
    </source>
</evidence>
<feature type="compositionally biased region" description="Basic and acidic residues" evidence="2">
    <location>
        <begin position="223"/>
        <end position="236"/>
    </location>
</feature>